<dbReference type="Proteomes" id="UP001597351">
    <property type="component" value="Unassembled WGS sequence"/>
</dbReference>
<dbReference type="RefSeq" id="WP_343915805.1">
    <property type="nucleotide sequence ID" value="NZ_BAAAJT010000002.1"/>
</dbReference>
<sequence>MTVVGGGHNALVAAAYLARAGLSVLVLERLERRGGVAGATDLFPGHGARFARHSSFLSPLPLGVVEELGLDLPRAPLPTPCAPPPGHDDHEAWRAFHTDVAGVIDRVAPTLLEPLPVERAVREAVDDAAWADLVLRPIGETVERRFTDDTVRGLVAADALVGTSASLHDPSLAPNRTFLHRHLGRRPGADQPLPLGGRGADLLAQAAVEAGAEILTSAGVSRIEGGDEGAEVTWHDATGGHTVGSRHVLSDVAPWVLRILLGDGEDPDSKPAGSQLAITMLVERLPSLRSGDDPATALAAGLPVGGYAGLEQARLDAAEGRLPAALPGELRSPSLLETGVLGDESADGRHLLTFLGHHTPAALFAHDRDARRDEAVERALASIDELLTEPVRSLLATDHDGSPCLTAAVPQDVEDDLATPGGQLFHGDLEWPWAPNRARLETPAQRWGVQTDVGSVLVCGSGARRAGVVAGVGGHNAAQAVLEGR</sequence>
<protein>
    <submittedName>
        <fullName evidence="1">Phytoene desaturase family protein</fullName>
    </submittedName>
</protein>
<dbReference type="SUPFAM" id="SSF51905">
    <property type="entry name" value="FAD/NAD(P)-binding domain"/>
    <property type="match status" value="1"/>
</dbReference>
<keyword evidence="2" id="KW-1185">Reference proteome</keyword>
<evidence type="ECO:0000313" key="2">
    <source>
        <dbReference type="Proteomes" id="UP001597351"/>
    </source>
</evidence>
<dbReference type="InterPro" id="IPR036188">
    <property type="entry name" value="FAD/NAD-bd_sf"/>
</dbReference>
<comment type="caution">
    <text evidence="1">The sequence shown here is derived from an EMBL/GenBank/DDBJ whole genome shotgun (WGS) entry which is preliminary data.</text>
</comment>
<dbReference type="PANTHER" id="PTHR10668">
    <property type="entry name" value="PHYTOENE DEHYDROGENASE"/>
    <property type="match status" value="1"/>
</dbReference>
<dbReference type="EMBL" id="JBHUGD010000001">
    <property type="protein sequence ID" value="MFD1945304.1"/>
    <property type="molecule type" value="Genomic_DNA"/>
</dbReference>
<proteinExistence type="predicted"/>
<dbReference type="Pfam" id="PF13450">
    <property type="entry name" value="NAD_binding_8"/>
    <property type="match status" value="1"/>
</dbReference>
<dbReference type="Gene3D" id="3.50.50.60">
    <property type="entry name" value="FAD/NAD(P)-binding domain"/>
    <property type="match status" value="1"/>
</dbReference>
<dbReference type="PANTHER" id="PTHR10668:SF103">
    <property type="entry name" value="PYRIDINE NUCLEOTIDE-DISULFIDE OXIDOREDUCTASE DOMAIN-CONTAINING PROTEIN 2"/>
    <property type="match status" value="1"/>
</dbReference>
<organism evidence="1 2">
    <name type="scientific">Nocardioides aestuarii</name>
    <dbReference type="NCBI Taxonomy" id="252231"/>
    <lineage>
        <taxon>Bacteria</taxon>
        <taxon>Bacillati</taxon>
        <taxon>Actinomycetota</taxon>
        <taxon>Actinomycetes</taxon>
        <taxon>Propionibacteriales</taxon>
        <taxon>Nocardioidaceae</taxon>
        <taxon>Nocardioides</taxon>
    </lineage>
</organism>
<reference evidence="2" key="1">
    <citation type="journal article" date="2019" name="Int. J. Syst. Evol. Microbiol.">
        <title>The Global Catalogue of Microorganisms (GCM) 10K type strain sequencing project: providing services to taxonomists for standard genome sequencing and annotation.</title>
        <authorList>
            <consortium name="The Broad Institute Genomics Platform"/>
            <consortium name="The Broad Institute Genome Sequencing Center for Infectious Disease"/>
            <person name="Wu L."/>
            <person name="Ma J."/>
        </authorList>
    </citation>
    <scope>NUCLEOTIDE SEQUENCE [LARGE SCALE GENOMIC DNA]</scope>
    <source>
        <strain evidence="2">CGMCC 1.12477</strain>
    </source>
</reference>
<accession>A0ABW4TI66</accession>
<evidence type="ECO:0000313" key="1">
    <source>
        <dbReference type="EMBL" id="MFD1945304.1"/>
    </source>
</evidence>
<name>A0ABW4TI66_9ACTN</name>
<gene>
    <name evidence="1" type="ORF">ACFSDE_00740</name>
</gene>